<dbReference type="InterPro" id="IPR042099">
    <property type="entry name" value="ANL_N_sf"/>
</dbReference>
<evidence type="ECO:0000259" key="6">
    <source>
        <dbReference type="Pfam" id="PF23024"/>
    </source>
</evidence>
<protein>
    <submittedName>
        <fullName evidence="7">Fatty acyl-AMP ligase</fullName>
    </submittedName>
</protein>
<accession>A0ABN1ZY04</accession>
<reference evidence="7 8" key="1">
    <citation type="journal article" date="2019" name="Int. J. Syst. Evol. Microbiol.">
        <title>The Global Catalogue of Microorganisms (GCM) 10K type strain sequencing project: providing services to taxonomists for standard genome sequencing and annotation.</title>
        <authorList>
            <consortium name="The Broad Institute Genomics Platform"/>
            <consortium name="The Broad Institute Genome Sequencing Center for Infectious Disease"/>
            <person name="Wu L."/>
            <person name="Ma J."/>
        </authorList>
    </citation>
    <scope>NUCLEOTIDE SEQUENCE [LARGE SCALE GENOMIC DNA]</scope>
    <source>
        <strain evidence="7 8">JCM 15481</strain>
    </source>
</reference>
<keyword evidence="4" id="KW-0443">Lipid metabolism</keyword>
<evidence type="ECO:0000256" key="4">
    <source>
        <dbReference type="ARBA" id="ARBA00023098"/>
    </source>
</evidence>
<evidence type="ECO:0000313" key="8">
    <source>
        <dbReference type="Proteomes" id="UP001500443"/>
    </source>
</evidence>
<sequence length="582" mass="62386">MTTVQTAEAAGVGTSAQTLPGLLHHRAVTQPDQVAYVFLANGEEPTETVTYAELHAAAAERAGLLARTAERGAPVVLLYPSGLEFVRTLYGCMHAGVPAAPVQVPGRVTGVERMRRIADDAGTDLVLTTAAVRDDLMTRFGDVPAMKGLTLVATDVPPPAGTAPAPRPLPVDIALLQYTSGSTADPKGVMVSHANFLGNAREIDLLWPCRPDGAVVSWLPFFHDMGMVKGIVLPLWAGIPSYLMAPEAFVRDPLRWLRAVSRFRGTHSAGPNFAFELCVRAARAGRDLGGIDLSSWRLAGNGAERVREPTVRAFAEVFGPLGFDPRAMCPCYGLAENTLKATGSRPDQEPFVLRVRAGALTENRVEMVIGEGEPGNVVDLVSTGIPVQGTRVRIVDPDTGRPCPHGRVGEIWLSGSSVAQGYWRRPAETGTVFHAWIAGAEHEGPHLRTGDLGFLHDGELYVAGRQKDLVVYRGRNFYPQDIELSVERCDPGLHPNSCAAFAVDDGAAERLVVVVEASGRTLRATGAGTLRARVRAAVHEGQRLAVDDVVVVRRGSLPVTSSGKVQRRLCRQLYLDGRLTPA</sequence>
<dbReference type="InterPro" id="IPR040097">
    <property type="entry name" value="FAAL/FAAC"/>
</dbReference>
<dbReference type="PANTHER" id="PTHR22754:SF32">
    <property type="entry name" value="DISCO-INTERACTING PROTEIN 2"/>
    <property type="match status" value="1"/>
</dbReference>
<dbReference type="Gene3D" id="3.30.300.30">
    <property type="match status" value="1"/>
</dbReference>
<dbReference type="InterPro" id="IPR000873">
    <property type="entry name" value="AMP-dep_synth/lig_dom"/>
</dbReference>
<gene>
    <name evidence="7" type="ORF">GCM10009802_62770</name>
</gene>
<keyword evidence="8" id="KW-1185">Reference proteome</keyword>
<dbReference type="RefSeq" id="WP_344294890.1">
    <property type="nucleotide sequence ID" value="NZ_BAAAPF010000400.1"/>
</dbReference>
<comment type="similarity">
    <text evidence="1">Belongs to the ATP-dependent AMP-binding enzyme family.</text>
</comment>
<feature type="domain" description="AMP-dependent synthetase/ligase" evidence="5">
    <location>
        <begin position="24"/>
        <end position="423"/>
    </location>
</feature>
<dbReference type="Proteomes" id="UP001500443">
    <property type="component" value="Unassembled WGS sequence"/>
</dbReference>
<evidence type="ECO:0000256" key="3">
    <source>
        <dbReference type="ARBA" id="ARBA00022832"/>
    </source>
</evidence>
<dbReference type="Pfam" id="PF23024">
    <property type="entry name" value="AMP-dom_DIP2-like"/>
    <property type="match status" value="1"/>
</dbReference>
<dbReference type="GO" id="GO:0016874">
    <property type="term" value="F:ligase activity"/>
    <property type="evidence" value="ECO:0007669"/>
    <property type="project" value="UniProtKB-KW"/>
</dbReference>
<dbReference type="CDD" id="cd05931">
    <property type="entry name" value="FAAL"/>
    <property type="match status" value="1"/>
</dbReference>
<evidence type="ECO:0000256" key="2">
    <source>
        <dbReference type="ARBA" id="ARBA00022598"/>
    </source>
</evidence>
<evidence type="ECO:0000313" key="7">
    <source>
        <dbReference type="EMBL" id="GAA1506848.1"/>
    </source>
</evidence>
<dbReference type="InterPro" id="IPR025110">
    <property type="entry name" value="AMP-bd_C"/>
</dbReference>
<organism evidence="7 8">
    <name type="scientific">Streptomyces synnematoformans</name>
    <dbReference type="NCBI Taxonomy" id="415721"/>
    <lineage>
        <taxon>Bacteria</taxon>
        <taxon>Bacillati</taxon>
        <taxon>Actinomycetota</taxon>
        <taxon>Actinomycetes</taxon>
        <taxon>Kitasatosporales</taxon>
        <taxon>Streptomycetaceae</taxon>
        <taxon>Streptomyces</taxon>
    </lineage>
</organism>
<dbReference type="Pfam" id="PF00501">
    <property type="entry name" value="AMP-binding"/>
    <property type="match status" value="1"/>
</dbReference>
<name>A0ABN1ZY04_9ACTN</name>
<evidence type="ECO:0000259" key="5">
    <source>
        <dbReference type="Pfam" id="PF00501"/>
    </source>
</evidence>
<dbReference type="EMBL" id="BAAAPF010000400">
    <property type="protein sequence ID" value="GAA1506848.1"/>
    <property type="molecule type" value="Genomic_DNA"/>
</dbReference>
<evidence type="ECO:0000256" key="1">
    <source>
        <dbReference type="ARBA" id="ARBA00006432"/>
    </source>
</evidence>
<dbReference type="SUPFAM" id="SSF56801">
    <property type="entry name" value="Acetyl-CoA synthetase-like"/>
    <property type="match status" value="1"/>
</dbReference>
<dbReference type="InterPro" id="IPR045851">
    <property type="entry name" value="AMP-bd_C_sf"/>
</dbReference>
<dbReference type="Gene3D" id="3.40.50.12780">
    <property type="entry name" value="N-terminal domain of ligase-like"/>
    <property type="match status" value="1"/>
</dbReference>
<keyword evidence="2 7" id="KW-0436">Ligase</keyword>
<comment type="caution">
    <text evidence="7">The sequence shown here is derived from an EMBL/GenBank/DDBJ whole genome shotgun (WGS) entry which is preliminary data.</text>
</comment>
<feature type="domain" description="AMP-binding enzyme C-terminal" evidence="6">
    <location>
        <begin position="468"/>
        <end position="580"/>
    </location>
</feature>
<keyword evidence="3" id="KW-0276">Fatty acid metabolism</keyword>
<proteinExistence type="inferred from homology"/>
<dbReference type="PANTHER" id="PTHR22754">
    <property type="entry name" value="DISCO-INTERACTING PROTEIN 2 DIP2 -RELATED"/>
    <property type="match status" value="1"/>
</dbReference>